<gene>
    <name evidence="10" type="primary">nth</name>
    <name evidence="12" type="ORF">SAMN04489714_1972</name>
</gene>
<evidence type="ECO:0000313" key="12">
    <source>
        <dbReference type="EMBL" id="SDU06898.1"/>
    </source>
</evidence>
<accession>A0ABY0VBV5</accession>
<feature type="binding site" evidence="10">
    <location>
        <position position="251"/>
    </location>
    <ligand>
        <name>[4Fe-4S] cluster</name>
        <dbReference type="ChEBI" id="CHEBI:49883"/>
    </ligand>
</feature>
<feature type="binding site" evidence="10">
    <location>
        <position position="248"/>
    </location>
    <ligand>
        <name>[4Fe-4S] cluster</name>
        <dbReference type="ChEBI" id="CHEBI:49883"/>
    </ligand>
</feature>
<dbReference type="NCBIfam" id="TIGR01083">
    <property type="entry name" value="nth"/>
    <property type="match status" value="1"/>
</dbReference>
<feature type="binding site" evidence="10">
    <location>
        <position position="257"/>
    </location>
    <ligand>
        <name>[4Fe-4S] cluster</name>
        <dbReference type="ChEBI" id="CHEBI:49883"/>
    </ligand>
</feature>
<evidence type="ECO:0000256" key="7">
    <source>
        <dbReference type="ARBA" id="ARBA00023014"/>
    </source>
</evidence>
<comment type="function">
    <text evidence="10">DNA repair enzyme that has both DNA N-glycosylase activity and AP-lyase activity. The DNA N-glycosylase activity releases various damaged pyrimidines from DNA by cleaving the N-glycosidic bond, leaving an AP (apurinic/apyrimidinic) site. The AP-lyase activity cleaves the phosphodiester bond 3' to the AP site by a beta-elimination, leaving a 3'-terminal unsaturated sugar and a product with a terminal 5'-phosphate.</text>
</comment>
<keyword evidence="7 10" id="KW-0411">Iron-sulfur</keyword>
<keyword evidence="6 10" id="KW-0408">Iron</keyword>
<dbReference type="InterPro" id="IPR003651">
    <property type="entry name" value="Endonuclease3_FeS-loop_motif"/>
</dbReference>
<evidence type="ECO:0000256" key="8">
    <source>
        <dbReference type="ARBA" id="ARBA00023204"/>
    </source>
</evidence>
<keyword evidence="4 10" id="KW-0227">DNA damage</keyword>
<comment type="catalytic activity">
    <reaction evidence="10">
        <text>2'-deoxyribonucleotide-(2'-deoxyribose 5'-phosphate)-2'-deoxyribonucleotide-DNA = a 3'-end 2'-deoxyribonucleotide-(2,3-dehydro-2,3-deoxyribose 5'-phosphate)-DNA + a 5'-end 5'-phospho-2'-deoxyribonucleoside-DNA + H(+)</text>
        <dbReference type="Rhea" id="RHEA:66592"/>
        <dbReference type="Rhea" id="RHEA-COMP:13180"/>
        <dbReference type="Rhea" id="RHEA-COMP:16897"/>
        <dbReference type="Rhea" id="RHEA-COMP:17067"/>
        <dbReference type="ChEBI" id="CHEBI:15378"/>
        <dbReference type="ChEBI" id="CHEBI:136412"/>
        <dbReference type="ChEBI" id="CHEBI:157695"/>
        <dbReference type="ChEBI" id="CHEBI:167181"/>
        <dbReference type="EC" id="4.2.99.18"/>
    </reaction>
</comment>
<feature type="binding site" evidence="10">
    <location>
        <position position="241"/>
    </location>
    <ligand>
        <name>[4Fe-4S] cluster</name>
        <dbReference type="ChEBI" id="CHEBI:49883"/>
    </ligand>
</feature>
<keyword evidence="9 10" id="KW-0326">Glycosidase</keyword>
<dbReference type="InterPro" id="IPR003265">
    <property type="entry name" value="HhH-GPD_domain"/>
</dbReference>
<reference evidence="12 13" key="1">
    <citation type="submission" date="2016-10" db="EMBL/GenBank/DDBJ databases">
        <authorList>
            <person name="Varghese N."/>
            <person name="Submissions S."/>
        </authorList>
    </citation>
    <scope>NUCLEOTIDE SEQUENCE [LARGE SCALE GENOMIC DNA]</scope>
    <source>
        <strain evidence="12 13">DSM 9169</strain>
    </source>
</reference>
<keyword evidence="5 10" id="KW-0378">Hydrolase</keyword>
<dbReference type="CDD" id="cd00056">
    <property type="entry name" value="ENDO3c"/>
    <property type="match status" value="1"/>
</dbReference>
<feature type="domain" description="HhH-GPD" evidence="11">
    <location>
        <begin position="92"/>
        <end position="239"/>
    </location>
</feature>
<evidence type="ECO:0000256" key="5">
    <source>
        <dbReference type="ARBA" id="ARBA00022801"/>
    </source>
</evidence>
<evidence type="ECO:0000256" key="4">
    <source>
        <dbReference type="ARBA" id="ARBA00022763"/>
    </source>
</evidence>
<evidence type="ECO:0000313" key="13">
    <source>
        <dbReference type="Proteomes" id="UP000198976"/>
    </source>
</evidence>
<evidence type="ECO:0000256" key="9">
    <source>
        <dbReference type="ARBA" id="ARBA00023295"/>
    </source>
</evidence>
<proteinExistence type="inferred from homology"/>
<dbReference type="InterPro" id="IPR005759">
    <property type="entry name" value="Nth"/>
</dbReference>
<dbReference type="Gene3D" id="1.10.340.30">
    <property type="entry name" value="Hypothetical protein, domain 2"/>
    <property type="match status" value="1"/>
</dbReference>
<keyword evidence="13" id="KW-1185">Reference proteome</keyword>
<keyword evidence="8 10" id="KW-0234">DNA repair</keyword>
<evidence type="ECO:0000256" key="6">
    <source>
        <dbReference type="ARBA" id="ARBA00023004"/>
    </source>
</evidence>
<dbReference type="PANTHER" id="PTHR10359">
    <property type="entry name" value="A/G-SPECIFIC ADENINE GLYCOSYLASE/ENDONUCLEASE III"/>
    <property type="match status" value="1"/>
</dbReference>
<dbReference type="InterPro" id="IPR000445">
    <property type="entry name" value="HhH_motif"/>
</dbReference>
<dbReference type="EMBL" id="LT629792">
    <property type="protein sequence ID" value="SDU06898.1"/>
    <property type="molecule type" value="Genomic_DNA"/>
</dbReference>
<comment type="cofactor">
    <cofactor evidence="10">
        <name>[4Fe-4S] cluster</name>
        <dbReference type="ChEBI" id="CHEBI:49883"/>
    </cofactor>
    <text evidence="10">Binds 1 [4Fe-4S] cluster.</text>
</comment>
<dbReference type="EC" id="4.2.99.18" evidence="10"/>
<name>A0ABY0VBV5_9ACTO</name>
<dbReference type="SMART" id="SM00525">
    <property type="entry name" value="FES"/>
    <property type="match status" value="1"/>
</dbReference>
<evidence type="ECO:0000256" key="2">
    <source>
        <dbReference type="ARBA" id="ARBA00022485"/>
    </source>
</evidence>
<dbReference type="Pfam" id="PF00633">
    <property type="entry name" value="HHH"/>
    <property type="match status" value="1"/>
</dbReference>
<dbReference type="GO" id="GO:0016829">
    <property type="term" value="F:lyase activity"/>
    <property type="evidence" value="ECO:0007669"/>
    <property type="project" value="UniProtKB-KW"/>
</dbReference>
<evidence type="ECO:0000256" key="1">
    <source>
        <dbReference type="ARBA" id="ARBA00008343"/>
    </source>
</evidence>
<evidence type="ECO:0000259" key="11">
    <source>
        <dbReference type="SMART" id="SM00478"/>
    </source>
</evidence>
<keyword evidence="10" id="KW-0238">DNA-binding</keyword>
<protein>
    <recommendedName>
        <fullName evidence="10">Endonuclease III</fullName>
        <ecNumber evidence="10">4.2.99.18</ecNumber>
    </recommendedName>
    <alternativeName>
        <fullName evidence="10">DNA-(apurinic or apyrimidinic site) lyase</fullName>
    </alternativeName>
</protein>
<keyword evidence="10 12" id="KW-0456">Lyase</keyword>
<dbReference type="SUPFAM" id="SSF48150">
    <property type="entry name" value="DNA-glycosylase"/>
    <property type="match status" value="1"/>
</dbReference>
<keyword evidence="3 10" id="KW-0479">Metal-binding</keyword>
<comment type="similarity">
    <text evidence="1 10">Belongs to the Nth/MutY family.</text>
</comment>
<keyword evidence="2 10" id="KW-0004">4Fe-4S</keyword>
<dbReference type="Pfam" id="PF00730">
    <property type="entry name" value="HhH-GPD"/>
    <property type="match status" value="1"/>
</dbReference>
<evidence type="ECO:0000256" key="10">
    <source>
        <dbReference type="HAMAP-Rule" id="MF_00942"/>
    </source>
</evidence>
<dbReference type="SMART" id="SM00478">
    <property type="entry name" value="ENDO3c"/>
    <property type="match status" value="1"/>
</dbReference>
<sequence length="264" mass="28711">MSNRARLLAAFHLPLCRNRDNHHGVLAGVYGNNSQYYYSYVTIPTEHDTSGLVDAGSEAAEALARQLMNAYPDATCTLDCSTPFQLLIATMLSAQTTDERVNRITPALFGEFPTALDLAQARRDTVEQIVRPLGFQHRRSGQIIATAQALCTEFGGEVPQSNKELEKLPGVGHKTANVVMGVCFGARALTVDTHVGRLSRRLGWTRATSVTRVEKDVTTLLAGVNWTKLSHVLIAHGRSVCTAQGPRCDECPVVDRCPKVGVVP</sequence>
<dbReference type="InterPro" id="IPR023170">
    <property type="entry name" value="HhH_base_excis_C"/>
</dbReference>
<dbReference type="PANTHER" id="PTHR10359:SF18">
    <property type="entry name" value="ENDONUCLEASE III"/>
    <property type="match status" value="1"/>
</dbReference>
<organism evidence="12 13">
    <name type="scientific">Schaalia radingae</name>
    <dbReference type="NCBI Taxonomy" id="131110"/>
    <lineage>
        <taxon>Bacteria</taxon>
        <taxon>Bacillati</taxon>
        <taxon>Actinomycetota</taxon>
        <taxon>Actinomycetes</taxon>
        <taxon>Actinomycetales</taxon>
        <taxon>Actinomycetaceae</taxon>
        <taxon>Schaalia</taxon>
    </lineage>
</organism>
<dbReference type="HAMAP" id="MF_00942">
    <property type="entry name" value="Nth"/>
    <property type="match status" value="1"/>
</dbReference>
<dbReference type="Gene3D" id="1.10.1670.10">
    <property type="entry name" value="Helix-hairpin-Helix base-excision DNA repair enzymes (C-terminal)"/>
    <property type="match status" value="1"/>
</dbReference>
<dbReference type="Proteomes" id="UP000198976">
    <property type="component" value="Chromosome I"/>
</dbReference>
<dbReference type="InterPro" id="IPR011257">
    <property type="entry name" value="DNA_glycosylase"/>
</dbReference>
<evidence type="ECO:0000256" key="3">
    <source>
        <dbReference type="ARBA" id="ARBA00022723"/>
    </source>
</evidence>